<evidence type="ECO:0000256" key="3">
    <source>
        <dbReference type="ARBA" id="ARBA00022475"/>
    </source>
</evidence>
<evidence type="ECO:0000313" key="11">
    <source>
        <dbReference type="EMBL" id="GLT05965.1"/>
    </source>
</evidence>
<sequence length="291" mass="30699">MTPMSMILQAVLNGIAEGALLAMMALGITLIFGVAKFSNNAHGEILTVGAYGTFWASAVFSLPMWLSVPAGVALAVVVGLLAYLLVFRHMVDRPIAALLASIGVSIFLRGLISLIAGTQQYGLDVPMWRAWRFAGLRILPMETYVCIASFIAIFAVHLILKNTRIGVEMRAVADNPLLARTSGINPERVNRATWTIALVGGGLAGIFVAAKTAVYPDLGWGLLLPAFAAAVLGGLGSPYGAILAGLLLGIAQNVATLWINDTYKSSIAFVVLIAVLLVKPSGLTGRREVAR</sequence>
<dbReference type="Pfam" id="PF02653">
    <property type="entry name" value="BPD_transp_2"/>
    <property type="match status" value="1"/>
</dbReference>
<dbReference type="CDD" id="cd06582">
    <property type="entry name" value="TM_PBP1_LivH_like"/>
    <property type="match status" value="1"/>
</dbReference>
<comment type="subcellular location">
    <subcellularLocation>
        <location evidence="1">Cell membrane</location>
        <topology evidence="1">Multi-pass membrane protein</topology>
    </subcellularLocation>
</comment>
<keyword evidence="3" id="KW-1003">Cell membrane</keyword>
<dbReference type="PANTHER" id="PTHR11795:SF371">
    <property type="entry name" value="HIGH-AFFINITY BRANCHED-CHAIN AMINO ACID TRANSPORT SYSTEM PERMEASE PROTEIN LIVH"/>
    <property type="match status" value="1"/>
</dbReference>
<evidence type="ECO:0000256" key="9">
    <source>
        <dbReference type="ARBA" id="ARBA00037998"/>
    </source>
</evidence>
<protein>
    <submittedName>
        <fullName evidence="11">Branched-chain amino acid ABC transporter permease</fullName>
    </submittedName>
</protein>
<feature type="transmembrane region" description="Helical" evidence="10">
    <location>
        <begin position="266"/>
        <end position="285"/>
    </location>
</feature>
<dbReference type="InterPro" id="IPR052157">
    <property type="entry name" value="BCAA_transport_permease"/>
</dbReference>
<keyword evidence="5 10" id="KW-0812">Transmembrane</keyword>
<evidence type="ECO:0000256" key="2">
    <source>
        <dbReference type="ARBA" id="ARBA00022448"/>
    </source>
</evidence>
<feature type="transmembrane region" description="Helical" evidence="10">
    <location>
        <begin position="98"/>
        <end position="118"/>
    </location>
</feature>
<proteinExistence type="inferred from homology"/>
<dbReference type="EMBL" id="BSPT01000030">
    <property type="protein sequence ID" value="GLT05965.1"/>
    <property type="molecule type" value="Genomic_DNA"/>
</dbReference>
<dbReference type="PANTHER" id="PTHR11795">
    <property type="entry name" value="BRANCHED-CHAIN AMINO ACID TRANSPORT SYSTEM PERMEASE PROTEIN LIVH"/>
    <property type="match status" value="1"/>
</dbReference>
<evidence type="ECO:0000256" key="8">
    <source>
        <dbReference type="ARBA" id="ARBA00023136"/>
    </source>
</evidence>
<accession>A0ABQ6EED1</accession>
<evidence type="ECO:0000256" key="10">
    <source>
        <dbReference type="SAM" id="Phobius"/>
    </source>
</evidence>
<reference evidence="12" key="1">
    <citation type="journal article" date="2019" name="Int. J. Syst. Evol. Microbiol.">
        <title>The Global Catalogue of Microorganisms (GCM) 10K type strain sequencing project: providing services to taxonomists for standard genome sequencing and annotation.</title>
        <authorList>
            <consortium name="The Broad Institute Genomics Platform"/>
            <consortium name="The Broad Institute Genome Sequencing Center for Infectious Disease"/>
            <person name="Wu L."/>
            <person name="Ma J."/>
        </authorList>
    </citation>
    <scope>NUCLEOTIDE SEQUENCE [LARGE SCALE GENOMIC DNA]</scope>
    <source>
        <strain evidence="12">NBRC 109639</strain>
    </source>
</reference>
<keyword evidence="12" id="KW-1185">Reference proteome</keyword>
<feature type="transmembrane region" description="Helical" evidence="10">
    <location>
        <begin position="6"/>
        <end position="33"/>
    </location>
</feature>
<keyword evidence="6" id="KW-0029">Amino-acid transport</keyword>
<feature type="transmembrane region" description="Helical" evidence="10">
    <location>
        <begin position="138"/>
        <end position="160"/>
    </location>
</feature>
<keyword evidence="8 10" id="KW-0472">Membrane</keyword>
<gene>
    <name evidence="11" type="ORF">GCM10007926_28970</name>
</gene>
<evidence type="ECO:0000256" key="4">
    <source>
        <dbReference type="ARBA" id="ARBA00022519"/>
    </source>
</evidence>
<dbReference type="Proteomes" id="UP001157117">
    <property type="component" value="Unassembled WGS sequence"/>
</dbReference>
<evidence type="ECO:0000256" key="7">
    <source>
        <dbReference type="ARBA" id="ARBA00022989"/>
    </source>
</evidence>
<comment type="similarity">
    <text evidence="9">Belongs to the binding-protein-dependent transport system permease family. LivHM subfamily.</text>
</comment>
<keyword evidence="7 10" id="KW-1133">Transmembrane helix</keyword>
<feature type="transmembrane region" description="Helical" evidence="10">
    <location>
        <begin position="68"/>
        <end position="86"/>
    </location>
</feature>
<feature type="transmembrane region" description="Helical" evidence="10">
    <location>
        <begin position="192"/>
        <end position="212"/>
    </location>
</feature>
<evidence type="ECO:0000256" key="6">
    <source>
        <dbReference type="ARBA" id="ARBA00022970"/>
    </source>
</evidence>
<name>A0ABQ6EED1_9SPHN</name>
<keyword evidence="4" id="KW-0997">Cell inner membrane</keyword>
<evidence type="ECO:0000256" key="1">
    <source>
        <dbReference type="ARBA" id="ARBA00004651"/>
    </source>
</evidence>
<dbReference type="InterPro" id="IPR001851">
    <property type="entry name" value="ABC_transp_permease"/>
</dbReference>
<keyword evidence="2" id="KW-0813">Transport</keyword>
<organism evidence="11 12">
    <name type="scientific">Sphingomonas psychrolutea</name>
    <dbReference type="NCBI Taxonomy" id="1259676"/>
    <lineage>
        <taxon>Bacteria</taxon>
        <taxon>Pseudomonadati</taxon>
        <taxon>Pseudomonadota</taxon>
        <taxon>Alphaproteobacteria</taxon>
        <taxon>Sphingomonadales</taxon>
        <taxon>Sphingomonadaceae</taxon>
        <taxon>Sphingomonas</taxon>
    </lineage>
</organism>
<evidence type="ECO:0000256" key="5">
    <source>
        <dbReference type="ARBA" id="ARBA00022692"/>
    </source>
</evidence>
<evidence type="ECO:0000313" key="12">
    <source>
        <dbReference type="Proteomes" id="UP001157117"/>
    </source>
</evidence>
<comment type="caution">
    <text evidence="11">The sequence shown here is derived from an EMBL/GenBank/DDBJ whole genome shotgun (WGS) entry which is preliminary data.</text>
</comment>